<reference evidence="18" key="1">
    <citation type="submission" date="2025-08" db="UniProtKB">
        <authorList>
            <consortium name="RefSeq"/>
        </authorList>
    </citation>
    <scope>IDENTIFICATION</scope>
</reference>
<dbReference type="InterPro" id="IPR002126">
    <property type="entry name" value="Cadherin-like_dom"/>
</dbReference>
<dbReference type="CDD" id="cd11304">
    <property type="entry name" value="Cadherin_repeat"/>
    <property type="match status" value="11"/>
</dbReference>
<feature type="domain" description="Cadherin" evidence="16">
    <location>
        <begin position="1279"/>
        <end position="1385"/>
    </location>
</feature>
<keyword evidence="9 14" id="KW-0472">Membrane</keyword>
<evidence type="ECO:0000313" key="18">
    <source>
        <dbReference type="RefSeq" id="XP_031418421.1"/>
    </source>
</evidence>
<name>A0A6P8F2M6_CLUHA</name>
<proteinExistence type="predicted"/>
<keyword evidence="10" id="KW-0325">Glycoprotein</keyword>
<feature type="compositionally biased region" description="Polar residues" evidence="13">
    <location>
        <begin position="1531"/>
        <end position="1541"/>
    </location>
</feature>
<feature type="coiled-coil region" evidence="12">
    <location>
        <begin position="1444"/>
        <end position="1471"/>
    </location>
</feature>
<evidence type="ECO:0000256" key="11">
    <source>
        <dbReference type="PROSITE-ProRule" id="PRU00043"/>
    </source>
</evidence>
<dbReference type="RefSeq" id="XP_031418421.1">
    <property type="nucleotide sequence ID" value="XM_031562561.2"/>
</dbReference>
<evidence type="ECO:0000256" key="12">
    <source>
        <dbReference type="SAM" id="Coils"/>
    </source>
</evidence>
<sequence>MATAHVFKVFLILGVVLPYGSWCLPTETSVNCQTGSSEIPLGNIDEGYTGQVEILQGIPSGVSLTLEAHIFPIGVTFLQLDYTAGDSSAIISTSKPLDADTVGAGGQLYYAVKCSGSELKNVRSLFIIDKNDNPPIFQQSEYSATISETLGVGSSVVKVLAVDADATDANNKVTYSIQAPEPSVFEIRVDGLVQVKERLNYNTGSRYTFTVEARDPAGLSDTATVTIEVTDFDNMNPYFNHSIYEATIPENQRGPLPSVLPAAIKAQDGDTGINQMLTYSITAVAPSKYQDSFTIDANNGIVSVSTALDREEISSVNVQIKAAQQDDSFKTANAMVVVSIEDINDNPPKFDKADYSVAVLEHSPGGSFVLQAKVTDEDLGGFVGTIRLIPDTVPFSVRHDGTITVKTSAGLDRETDPSFQFQVEAREEAAPNNIVTASVNISLLDVNDNSPQFGSAKYEGKVFINQTQGMLVVKVEASDPDEGVNGQVTYSIDGGNQDGYFSISADTGEVTLAKVIPLEENRFLRFSLYVTAKDGGDISRASSVVVDILAPGDSRPQFLQRTYQARVEEDADPMQILKVAFLSVAPVFPVVLQVETEADKFSIDNNGVLSTTAKLDYETKANYSVQLSLSDGTNRDQAVVEVEVLDVNDNSPMFAVNPIIVRISEDAKDGENVTMVTASDADAGYNGEVRYSLQGDGGRFSVNPVSGVITVATPLDREEQDEINLEVIAMDQGRPARSATATVVVTVTDVNDNKPVFSMTQYYITVSEVDEPGLLLANLTATDKDEGMNADVSYHIAKQDPATTPPAFKLDVSTGGLTLEEKLDYGIAKRFILTVEAVDGGTPALTGNTMVTVQVDDVNNNPPEFSQERYDVAVPENLAGGAVLVSLEVTDKDKDGFSNGHFIMTSDTFNINKMGAISLNNNASLDREKQDSYTLQVVAVDQPTDGLSATAQVNITVADINDNNPEFLPLPSPIAIVEGKYTAAAPGVVCQIRAEDKDAGENGRVTISTSSYNETFTFKEDGTLVALAELDRETQDSYDLVIIATDHGKPQRQTVTNIRVTITDVNDNAPVFSTDTYIKNILSTDSKGGDLVLTVKATDKDVGNNSVITYSVASGASEYLSLNSKTGDIVLTSDLSDVKEDTLLNLTAKAEDHGTPPLSSTATVLIYIRTVSLEEGLAFASPTYNFSLQENKPKGSVVGTVLASSGSSLIEVSYALKTHTDLFSVDTSGSILTRVELDLEAQEYYVISVEATDTRTPPSTALTVATVQVENVNEMPVFDSNSYTAEIFSIAPFKHPIVKVKATDPDVGESERLQYSLVEPSSLCAVEPSSGQVYVVSAAGESGKLTLKVKAEDPHGLYATATVEVTVKESEDDNVVVISLNQPINMVEKRSSELEKSLGRVLGWAVSVISVANGNGETSSRRSLSSRGARTYVSFVAVDSSGNIVSAEEVKNKLKKEEEQVQAELEEVFGSGLEHEVEKGPGESGSDSSQTAIIALGVLLALSIVGLVVCLTVSVIKFKRMKKDMGDSEKQSFNMSISSCSNRDEPADITEEKKAPPSRKGSQDSKQEHETKEGEWDRV</sequence>
<feature type="region of interest" description="Disordered" evidence="13">
    <location>
        <begin position="1527"/>
        <end position="1579"/>
    </location>
</feature>
<dbReference type="OrthoDB" id="6252479at2759"/>
<keyword evidence="5" id="KW-0677">Repeat</keyword>
<dbReference type="FunFam" id="2.60.40.60:FF:000020">
    <property type="entry name" value="Dachsous cadherin-related 1b"/>
    <property type="match status" value="2"/>
</dbReference>
<dbReference type="GeneID" id="105909385"/>
<feature type="domain" description="Cadherin" evidence="16">
    <location>
        <begin position="138"/>
        <end position="239"/>
    </location>
</feature>
<evidence type="ECO:0000256" key="4">
    <source>
        <dbReference type="ARBA" id="ARBA00022729"/>
    </source>
</evidence>
<dbReference type="FunFam" id="2.60.40.60:FF:000116">
    <property type="entry name" value="Dachsous cadherin-related 2"/>
    <property type="match status" value="1"/>
</dbReference>
<dbReference type="PROSITE" id="PS00232">
    <property type="entry name" value="CADHERIN_1"/>
    <property type="match status" value="5"/>
</dbReference>
<keyword evidence="2" id="KW-1003">Cell membrane</keyword>
<keyword evidence="3 14" id="KW-0812">Transmembrane</keyword>
<keyword evidence="12" id="KW-0175">Coiled coil</keyword>
<evidence type="ECO:0000313" key="17">
    <source>
        <dbReference type="Proteomes" id="UP000515152"/>
    </source>
</evidence>
<dbReference type="GO" id="GO:0005509">
    <property type="term" value="F:calcium ion binding"/>
    <property type="evidence" value="ECO:0007669"/>
    <property type="project" value="UniProtKB-UniRule"/>
</dbReference>
<evidence type="ECO:0000256" key="5">
    <source>
        <dbReference type="ARBA" id="ARBA00022737"/>
    </source>
</evidence>
<gene>
    <name evidence="18" type="primary">LOC105909385</name>
</gene>
<dbReference type="SUPFAM" id="SSF49313">
    <property type="entry name" value="Cadherin-like"/>
    <property type="match status" value="12"/>
</dbReference>
<dbReference type="FunFam" id="2.60.40.60:FF:000092">
    <property type="entry name" value="Protocadherin 8"/>
    <property type="match status" value="2"/>
</dbReference>
<feature type="domain" description="Cadherin" evidence="16">
    <location>
        <begin position="968"/>
        <end position="1072"/>
    </location>
</feature>
<feature type="signal peptide" evidence="15">
    <location>
        <begin position="1"/>
        <end position="23"/>
    </location>
</feature>
<feature type="compositionally biased region" description="Basic and acidic residues" evidence="13">
    <location>
        <begin position="1542"/>
        <end position="1579"/>
    </location>
</feature>
<evidence type="ECO:0000256" key="8">
    <source>
        <dbReference type="ARBA" id="ARBA00022989"/>
    </source>
</evidence>
<dbReference type="PROSITE" id="PS50268">
    <property type="entry name" value="CADHERIN_2"/>
    <property type="match status" value="12"/>
</dbReference>
<feature type="transmembrane region" description="Helical" evidence="14">
    <location>
        <begin position="1493"/>
        <end position="1516"/>
    </location>
</feature>
<organism evidence="17 18">
    <name type="scientific">Clupea harengus</name>
    <name type="common">Atlantic herring</name>
    <dbReference type="NCBI Taxonomy" id="7950"/>
    <lineage>
        <taxon>Eukaryota</taxon>
        <taxon>Metazoa</taxon>
        <taxon>Chordata</taxon>
        <taxon>Craniata</taxon>
        <taxon>Vertebrata</taxon>
        <taxon>Euteleostomi</taxon>
        <taxon>Actinopterygii</taxon>
        <taxon>Neopterygii</taxon>
        <taxon>Teleostei</taxon>
        <taxon>Clupei</taxon>
        <taxon>Clupeiformes</taxon>
        <taxon>Clupeoidei</taxon>
        <taxon>Clupeidae</taxon>
        <taxon>Clupea</taxon>
    </lineage>
</organism>
<dbReference type="Proteomes" id="UP000515152">
    <property type="component" value="Chromosome 24"/>
</dbReference>
<dbReference type="FunFam" id="2.60.40.60:FF:000104">
    <property type="entry name" value="cadherin-23 isoform X1"/>
    <property type="match status" value="1"/>
</dbReference>
<evidence type="ECO:0000259" key="16">
    <source>
        <dbReference type="PROSITE" id="PS50268"/>
    </source>
</evidence>
<dbReference type="KEGG" id="char:105909385"/>
<evidence type="ECO:0000256" key="6">
    <source>
        <dbReference type="ARBA" id="ARBA00022837"/>
    </source>
</evidence>
<feature type="domain" description="Cadherin" evidence="16">
    <location>
        <begin position="655"/>
        <end position="757"/>
    </location>
</feature>
<dbReference type="InterPro" id="IPR015919">
    <property type="entry name" value="Cadherin-like_sf"/>
</dbReference>
<keyword evidence="7" id="KW-0130">Cell adhesion</keyword>
<feature type="domain" description="Cadherin" evidence="16">
    <location>
        <begin position="351"/>
        <end position="453"/>
    </location>
</feature>
<accession>A0A6P8F2M6</accession>
<dbReference type="Pfam" id="PF00028">
    <property type="entry name" value="Cadherin"/>
    <property type="match status" value="9"/>
</dbReference>
<dbReference type="Gene3D" id="2.60.40.60">
    <property type="entry name" value="Cadherins"/>
    <property type="match status" value="12"/>
</dbReference>
<evidence type="ECO:0000256" key="3">
    <source>
        <dbReference type="ARBA" id="ARBA00022692"/>
    </source>
</evidence>
<dbReference type="GO" id="GO:0005886">
    <property type="term" value="C:plasma membrane"/>
    <property type="evidence" value="ECO:0007669"/>
    <property type="project" value="UniProtKB-SubCell"/>
</dbReference>
<dbReference type="FunFam" id="2.60.40.60:FF:000033">
    <property type="entry name" value="FAT atypical cadherin 1"/>
    <property type="match status" value="1"/>
</dbReference>
<evidence type="ECO:0000256" key="1">
    <source>
        <dbReference type="ARBA" id="ARBA00004162"/>
    </source>
</evidence>
<feature type="domain" description="Cadherin" evidence="16">
    <location>
        <begin position="1180"/>
        <end position="1278"/>
    </location>
</feature>
<evidence type="ECO:0000256" key="9">
    <source>
        <dbReference type="ARBA" id="ARBA00023136"/>
    </source>
</evidence>
<feature type="domain" description="Cadherin" evidence="16">
    <location>
        <begin position="559"/>
        <end position="654"/>
    </location>
</feature>
<feature type="domain" description="Cadherin" evidence="16">
    <location>
        <begin position="454"/>
        <end position="558"/>
    </location>
</feature>
<dbReference type="SMART" id="SM00112">
    <property type="entry name" value="CA"/>
    <property type="match status" value="12"/>
</dbReference>
<dbReference type="InterPro" id="IPR050174">
    <property type="entry name" value="Protocadherin/Cadherin-CA"/>
</dbReference>
<evidence type="ECO:0000256" key="13">
    <source>
        <dbReference type="SAM" id="MobiDB-lite"/>
    </source>
</evidence>
<dbReference type="PRINTS" id="PR00205">
    <property type="entry name" value="CADHERIN"/>
</dbReference>
<dbReference type="InterPro" id="IPR020894">
    <property type="entry name" value="Cadherin_CS"/>
</dbReference>
<dbReference type="GO" id="GO:0007163">
    <property type="term" value="P:establishment or maintenance of cell polarity"/>
    <property type="evidence" value="ECO:0007669"/>
    <property type="project" value="UniProtKB-ARBA"/>
</dbReference>
<dbReference type="PANTHER" id="PTHR24028">
    <property type="entry name" value="CADHERIN-87A"/>
    <property type="match status" value="1"/>
</dbReference>
<protein>
    <submittedName>
        <fullName evidence="18">Protocadherin Fat 1</fullName>
    </submittedName>
</protein>
<comment type="subcellular location">
    <subcellularLocation>
        <location evidence="1">Cell membrane</location>
        <topology evidence="1">Single-pass membrane protein</topology>
    </subcellularLocation>
</comment>
<keyword evidence="17" id="KW-1185">Reference proteome</keyword>
<feature type="domain" description="Cadherin" evidence="16">
    <location>
        <begin position="240"/>
        <end position="350"/>
    </location>
</feature>
<evidence type="ECO:0000256" key="2">
    <source>
        <dbReference type="ARBA" id="ARBA00022475"/>
    </source>
</evidence>
<keyword evidence="6 11" id="KW-0106">Calcium</keyword>
<dbReference type="FunFam" id="2.60.40.60:FF:000021">
    <property type="entry name" value="FAT atypical cadherin 1"/>
    <property type="match status" value="1"/>
</dbReference>
<keyword evidence="8 14" id="KW-1133">Transmembrane helix</keyword>
<feature type="domain" description="Cadherin" evidence="16">
    <location>
        <begin position="758"/>
        <end position="865"/>
    </location>
</feature>
<evidence type="ECO:0000256" key="14">
    <source>
        <dbReference type="SAM" id="Phobius"/>
    </source>
</evidence>
<evidence type="ECO:0000256" key="15">
    <source>
        <dbReference type="SAM" id="SignalP"/>
    </source>
</evidence>
<evidence type="ECO:0000256" key="7">
    <source>
        <dbReference type="ARBA" id="ARBA00022889"/>
    </source>
</evidence>
<evidence type="ECO:0000256" key="10">
    <source>
        <dbReference type="ARBA" id="ARBA00023180"/>
    </source>
</evidence>
<feature type="domain" description="Cadherin" evidence="16">
    <location>
        <begin position="866"/>
        <end position="967"/>
    </location>
</feature>
<feature type="chain" id="PRO_5027998489" evidence="15">
    <location>
        <begin position="24"/>
        <end position="1579"/>
    </location>
</feature>
<keyword evidence="4 15" id="KW-0732">Signal</keyword>
<dbReference type="GO" id="GO:0009653">
    <property type="term" value="P:anatomical structure morphogenesis"/>
    <property type="evidence" value="ECO:0007669"/>
    <property type="project" value="UniProtKB-ARBA"/>
</dbReference>
<dbReference type="PANTHER" id="PTHR24028:SF328">
    <property type="entry name" value="CADHERIN-3"/>
    <property type="match status" value="1"/>
</dbReference>
<dbReference type="GO" id="GO:0007156">
    <property type="term" value="P:homophilic cell adhesion via plasma membrane adhesion molecules"/>
    <property type="evidence" value="ECO:0007669"/>
    <property type="project" value="InterPro"/>
</dbReference>
<feature type="domain" description="Cadherin" evidence="16">
    <location>
        <begin position="1074"/>
        <end position="1184"/>
    </location>
</feature>